<dbReference type="OrthoDB" id="8062037at2759"/>
<dbReference type="PROSITE" id="PS50089">
    <property type="entry name" value="ZF_RING_2"/>
    <property type="match status" value="1"/>
</dbReference>
<name>A0A8B8NB34_9MYRT</name>
<sequence length="140" mass="16224">MYCLVYAQSGVSTAMLIFYTCMWLPLMQLRRAISRLLAFISCKYEPQESSCSFQLPVGRFRDLQKPGEEEEGEEDGDHEKTCSICLVDYEGEVLVSKLHTCGHVFHLDCIERWLERSQFTCPLCRKLVFDVRSSAAKPRW</sequence>
<keyword evidence="5" id="KW-0472">Membrane</keyword>
<dbReference type="GO" id="GO:0008270">
    <property type="term" value="F:zinc ion binding"/>
    <property type="evidence" value="ECO:0007669"/>
    <property type="project" value="UniProtKB-KW"/>
</dbReference>
<keyword evidence="3" id="KW-0862">Zinc</keyword>
<dbReference type="SUPFAM" id="SSF57850">
    <property type="entry name" value="RING/U-box"/>
    <property type="match status" value="1"/>
</dbReference>
<proteinExistence type="predicted"/>
<keyword evidence="7" id="KW-1185">Reference proteome</keyword>
<evidence type="ECO:0000256" key="5">
    <source>
        <dbReference type="SAM" id="Phobius"/>
    </source>
</evidence>
<keyword evidence="5" id="KW-0812">Transmembrane</keyword>
<dbReference type="InterPro" id="IPR001841">
    <property type="entry name" value="Znf_RING"/>
</dbReference>
<dbReference type="GO" id="GO:0061630">
    <property type="term" value="F:ubiquitin protein ligase activity"/>
    <property type="evidence" value="ECO:0007669"/>
    <property type="project" value="TreeGrafter"/>
</dbReference>
<evidence type="ECO:0000313" key="7">
    <source>
        <dbReference type="Proteomes" id="UP000827889"/>
    </source>
</evidence>
<protein>
    <submittedName>
        <fullName evidence="8">RING-H2 finger protein ATL18-like</fullName>
    </submittedName>
</protein>
<dbReference type="KEGG" id="rarg:115732653"/>
<evidence type="ECO:0000256" key="3">
    <source>
        <dbReference type="ARBA" id="ARBA00022833"/>
    </source>
</evidence>
<keyword evidence="2 4" id="KW-0863">Zinc-finger</keyword>
<evidence type="ECO:0000313" key="8">
    <source>
        <dbReference type="RefSeq" id="XP_030519199.1"/>
    </source>
</evidence>
<dbReference type="Gene3D" id="3.30.40.10">
    <property type="entry name" value="Zinc/RING finger domain, C3HC4 (zinc finger)"/>
    <property type="match status" value="1"/>
</dbReference>
<dbReference type="GeneID" id="115732653"/>
<organism evidence="7 8">
    <name type="scientific">Rhodamnia argentea</name>
    <dbReference type="NCBI Taxonomy" id="178133"/>
    <lineage>
        <taxon>Eukaryota</taxon>
        <taxon>Viridiplantae</taxon>
        <taxon>Streptophyta</taxon>
        <taxon>Embryophyta</taxon>
        <taxon>Tracheophyta</taxon>
        <taxon>Spermatophyta</taxon>
        <taxon>Magnoliopsida</taxon>
        <taxon>eudicotyledons</taxon>
        <taxon>Gunneridae</taxon>
        <taxon>Pentapetalae</taxon>
        <taxon>rosids</taxon>
        <taxon>malvids</taxon>
        <taxon>Myrtales</taxon>
        <taxon>Myrtaceae</taxon>
        <taxon>Myrtoideae</taxon>
        <taxon>Myrteae</taxon>
        <taxon>Australasian group</taxon>
        <taxon>Rhodamnia</taxon>
    </lineage>
</organism>
<evidence type="ECO:0000259" key="6">
    <source>
        <dbReference type="PROSITE" id="PS50089"/>
    </source>
</evidence>
<dbReference type="RefSeq" id="XP_030519199.1">
    <property type="nucleotide sequence ID" value="XM_030663339.1"/>
</dbReference>
<dbReference type="PANTHER" id="PTHR45969:SF9">
    <property type="entry name" value="RING-TYPE DOMAIN-CONTAINING PROTEIN"/>
    <property type="match status" value="1"/>
</dbReference>
<evidence type="ECO:0000256" key="1">
    <source>
        <dbReference type="ARBA" id="ARBA00022723"/>
    </source>
</evidence>
<dbReference type="InterPro" id="IPR013083">
    <property type="entry name" value="Znf_RING/FYVE/PHD"/>
</dbReference>
<dbReference type="GO" id="GO:0016567">
    <property type="term" value="P:protein ubiquitination"/>
    <property type="evidence" value="ECO:0007669"/>
    <property type="project" value="TreeGrafter"/>
</dbReference>
<keyword evidence="1" id="KW-0479">Metal-binding</keyword>
<feature type="domain" description="RING-type" evidence="6">
    <location>
        <begin position="82"/>
        <end position="125"/>
    </location>
</feature>
<evidence type="ECO:0000256" key="2">
    <source>
        <dbReference type="ARBA" id="ARBA00022771"/>
    </source>
</evidence>
<evidence type="ECO:0000256" key="4">
    <source>
        <dbReference type="PROSITE-ProRule" id="PRU00175"/>
    </source>
</evidence>
<dbReference type="Pfam" id="PF13639">
    <property type="entry name" value="zf-RING_2"/>
    <property type="match status" value="1"/>
</dbReference>
<dbReference type="AlphaFoldDB" id="A0A8B8NB34"/>
<dbReference type="PANTHER" id="PTHR45969">
    <property type="entry name" value="RING ZINC FINGER PROTEIN-RELATED"/>
    <property type="match status" value="1"/>
</dbReference>
<gene>
    <name evidence="8" type="primary">LOC115732653</name>
</gene>
<dbReference type="SMART" id="SM00184">
    <property type="entry name" value="RING"/>
    <property type="match status" value="1"/>
</dbReference>
<feature type="transmembrane region" description="Helical" evidence="5">
    <location>
        <begin position="6"/>
        <end position="26"/>
    </location>
</feature>
<accession>A0A8B8NB34</accession>
<dbReference type="Proteomes" id="UP000827889">
    <property type="component" value="Chromosome 5"/>
</dbReference>
<keyword evidence="5" id="KW-1133">Transmembrane helix</keyword>
<reference evidence="8" key="1">
    <citation type="submission" date="2025-08" db="UniProtKB">
        <authorList>
            <consortium name="RefSeq"/>
        </authorList>
    </citation>
    <scope>IDENTIFICATION</scope>
    <source>
        <tissue evidence="8">Leaf</tissue>
    </source>
</reference>